<feature type="compositionally biased region" description="Basic and acidic residues" evidence="5">
    <location>
        <begin position="579"/>
        <end position="605"/>
    </location>
</feature>
<organism evidence="7 8">
    <name type="scientific">Hibiscus sabdariffa</name>
    <name type="common">roselle</name>
    <dbReference type="NCBI Taxonomy" id="183260"/>
    <lineage>
        <taxon>Eukaryota</taxon>
        <taxon>Viridiplantae</taxon>
        <taxon>Streptophyta</taxon>
        <taxon>Embryophyta</taxon>
        <taxon>Tracheophyta</taxon>
        <taxon>Spermatophyta</taxon>
        <taxon>Magnoliopsida</taxon>
        <taxon>eudicotyledons</taxon>
        <taxon>Gunneridae</taxon>
        <taxon>Pentapetalae</taxon>
        <taxon>rosids</taxon>
        <taxon>malvids</taxon>
        <taxon>Malvales</taxon>
        <taxon>Malvaceae</taxon>
        <taxon>Malvoideae</taxon>
        <taxon>Hibiscus</taxon>
    </lineage>
</organism>
<evidence type="ECO:0000259" key="6">
    <source>
        <dbReference type="PROSITE" id="PS50966"/>
    </source>
</evidence>
<proteinExistence type="predicted"/>
<dbReference type="SMART" id="SM00575">
    <property type="entry name" value="ZnF_PMZ"/>
    <property type="match status" value="1"/>
</dbReference>
<accession>A0ABR2T920</accession>
<protein>
    <recommendedName>
        <fullName evidence="6">SWIM-type domain-containing protein</fullName>
    </recommendedName>
</protein>
<evidence type="ECO:0000256" key="3">
    <source>
        <dbReference type="ARBA" id="ARBA00022833"/>
    </source>
</evidence>
<gene>
    <name evidence="7" type="ORF">V6N11_050170</name>
</gene>
<feature type="compositionally biased region" description="Polar residues" evidence="5">
    <location>
        <begin position="630"/>
        <end position="668"/>
    </location>
</feature>
<evidence type="ECO:0000256" key="4">
    <source>
        <dbReference type="PROSITE-ProRule" id="PRU00325"/>
    </source>
</evidence>
<feature type="region of interest" description="Disordered" evidence="5">
    <location>
        <begin position="579"/>
        <end position="668"/>
    </location>
</feature>
<dbReference type="PANTHER" id="PTHR47718">
    <property type="entry name" value="OS01G0519700 PROTEIN"/>
    <property type="match status" value="1"/>
</dbReference>
<dbReference type="Proteomes" id="UP001396334">
    <property type="component" value="Unassembled WGS sequence"/>
</dbReference>
<dbReference type="Pfam" id="PF04434">
    <property type="entry name" value="SWIM"/>
    <property type="match status" value="1"/>
</dbReference>
<evidence type="ECO:0000313" key="8">
    <source>
        <dbReference type="Proteomes" id="UP001396334"/>
    </source>
</evidence>
<dbReference type="EMBL" id="JBBPBN010000007">
    <property type="protein sequence ID" value="KAK9033991.1"/>
    <property type="molecule type" value="Genomic_DNA"/>
</dbReference>
<dbReference type="InterPro" id="IPR007527">
    <property type="entry name" value="Znf_SWIM"/>
</dbReference>
<dbReference type="PANTHER" id="PTHR47718:SF13">
    <property type="entry name" value="OS09G0290500 PROTEIN"/>
    <property type="match status" value="1"/>
</dbReference>
<dbReference type="InterPro" id="IPR006564">
    <property type="entry name" value="Znf_PMZ"/>
</dbReference>
<name>A0ABR2T920_9ROSI</name>
<keyword evidence="8" id="KW-1185">Reference proteome</keyword>
<evidence type="ECO:0000313" key="7">
    <source>
        <dbReference type="EMBL" id="KAK9033991.1"/>
    </source>
</evidence>
<comment type="caution">
    <text evidence="7">The sequence shown here is derived from an EMBL/GenBank/DDBJ whole genome shotgun (WGS) entry which is preliminary data.</text>
</comment>
<evidence type="ECO:0000256" key="2">
    <source>
        <dbReference type="ARBA" id="ARBA00022771"/>
    </source>
</evidence>
<dbReference type="Pfam" id="PF03101">
    <property type="entry name" value="FAR1"/>
    <property type="match status" value="1"/>
</dbReference>
<keyword evidence="3" id="KW-0862">Zinc</keyword>
<reference evidence="7 8" key="1">
    <citation type="journal article" date="2024" name="G3 (Bethesda)">
        <title>Genome assembly of Hibiscus sabdariffa L. provides insights into metabolisms of medicinal natural products.</title>
        <authorList>
            <person name="Kim T."/>
        </authorList>
    </citation>
    <scope>NUCLEOTIDE SEQUENCE [LARGE SCALE GENOMIC DNA]</scope>
    <source>
        <strain evidence="7">TK-2024</strain>
        <tissue evidence="7">Old leaves</tissue>
    </source>
</reference>
<keyword evidence="2 4" id="KW-0863">Zinc-finger</keyword>
<dbReference type="PROSITE" id="PS50966">
    <property type="entry name" value="ZF_SWIM"/>
    <property type="match status" value="1"/>
</dbReference>
<dbReference type="InterPro" id="IPR004330">
    <property type="entry name" value="FAR1_DNA_bnd_dom"/>
</dbReference>
<keyword evidence="1" id="KW-0479">Metal-binding</keyword>
<evidence type="ECO:0000256" key="1">
    <source>
        <dbReference type="ARBA" id="ARBA00022723"/>
    </source>
</evidence>
<sequence length="668" mass="77810">MIDLNIEYTTRCGNDDDSSTDFSFDSDSDLLRNEIEEDDNLTVDEGCEVVVDQPTPTHGELLASPNVGMTFVSYADVIGYYHEFGRQNGFQIKIRGSENAKGDEGDNVKDCTRVRLTCTKEGKFVPKGKNSSKPSRTQVTGCKAKITATLDKKIGDWKLTTVVLEHNHPLDPLNSKFMSNYRYISPHNKEIMLTNEKAGVPIGRNFTTFAVRYGGYGTIPFSEKDCRNLVSKHRRLSLQEGDFAAMQKHFIEMSSKDTNFFYIDKIRKELRRALHDSLSIEEFEKKWEEIGVKYKLQEINWFNEMFDLRHRWVPVFFKGDFWASMSSTQRSESMNNFFKAFVNLNTTLKEFVQQYCLVLGKRVNEEENESFRSINKPTMCFTEYVSESVFQRLYTSKKFEEFQGQVRMVTYTSARKVQDGERVCVYEVVTKKTKWPHRQQFKVTLDKVTYDVNCECKNFEFKGILCSHVIRVYHEEDVDYVPEKYILSRWRKDLVRDYTKIVVPYYTPDKNPQAKRYFDLHKEFEDLSSMAIIGDKPYYFLIETLHGAKTQLKILAEECQEHPQVVSTVGKVYGRHISNAHEKESNNQDDGLNRQKEVKDPVDRRGKGKKPNKRKGYENDQHFKRRNQKHVQGQYQMMNETSYPIMSQYTSSSSTAHNAETTQATPSK</sequence>
<evidence type="ECO:0000256" key="5">
    <source>
        <dbReference type="SAM" id="MobiDB-lite"/>
    </source>
</evidence>
<feature type="domain" description="SWIM-type" evidence="6">
    <location>
        <begin position="441"/>
        <end position="477"/>
    </location>
</feature>